<dbReference type="PANTHER" id="PTHR31672:SF2">
    <property type="entry name" value="F-BOX DOMAIN-CONTAINING PROTEIN"/>
    <property type="match status" value="1"/>
</dbReference>
<dbReference type="InterPro" id="IPR015915">
    <property type="entry name" value="Kelch-typ_b-propeller"/>
</dbReference>
<dbReference type="PANTHER" id="PTHR31672">
    <property type="entry name" value="BNACNNG10540D PROTEIN"/>
    <property type="match status" value="1"/>
</dbReference>
<evidence type="ECO:0000256" key="1">
    <source>
        <dbReference type="SAM" id="MobiDB-lite"/>
    </source>
</evidence>
<evidence type="ECO:0000313" key="3">
    <source>
        <dbReference type="EMBL" id="OAE32786.1"/>
    </source>
</evidence>
<accession>A0A176WKL0</accession>
<dbReference type="SUPFAM" id="SSF117281">
    <property type="entry name" value="Kelch motif"/>
    <property type="match status" value="1"/>
</dbReference>
<evidence type="ECO:0000313" key="2">
    <source>
        <dbReference type="EMBL" id="BBN12223.1"/>
    </source>
</evidence>
<keyword evidence="4" id="KW-1185">Reference proteome</keyword>
<sequence length="521" mass="57989">MTIGPGEEVPRSFTGRTAATEGSSSSLGTICTAVSEAAPSAQSWPIRAARDRNEAGNTAGIAAAVEGVDEKDEEGREVAGIKRARFSVRCHEEDTPWSKLEEELQEKIISRLPITSLYRALMSSKAWLEKLNSRIFQREISTAASKWPVFCPLHVNNKGLIGYDNDSLQWSKLFSFQHIPAGADRPALELCSGAGSLICFARNKTCQKKGMSWVKELGIKEGGIADMKQMAFFRRKDYWVRNSRMSMALLEQEFDIYVTNVLTKQWRLLTPRPKMQRPHIIHMTRTKSGGYSVILLTRIELEGHVSSSLASVCAQIYDSASDSWTVDSAITSHFQMRNSLFAYSDNTIYIMCLNTCKAYNLEHRKWNDIPLPEAAVSVAMAQMHSGVVVCNSSVMLVMAWNGVYAPGHPVKASSNSKASAEVVVYNLDQSLQEFVQVSRGPPDLMKEASEAYIDVIAGHGDYIYFGSRYVPGSPVLKYNIRSQQWSSFPPAFKTASFHDSLENLHWANFAFQPGLHPFAEV</sequence>
<proteinExistence type="predicted"/>
<reference evidence="5" key="3">
    <citation type="journal article" date="2020" name="Curr. Biol.">
        <title>Chromatin organization in early land plants reveals an ancestral association between H3K27me3, transposons, and constitutive heterochromatin.</title>
        <authorList>
            <person name="Montgomery S.A."/>
            <person name="Tanizawa Y."/>
            <person name="Galik B."/>
            <person name="Wang N."/>
            <person name="Ito T."/>
            <person name="Mochizuki T."/>
            <person name="Akimcheva S."/>
            <person name="Bowman J.L."/>
            <person name="Cognat V."/>
            <person name="Marechal-Drouard L."/>
            <person name="Ekker H."/>
            <person name="Hong S.F."/>
            <person name="Kohchi T."/>
            <person name="Lin S.S."/>
            <person name="Liu L.D."/>
            <person name="Nakamura Y."/>
            <person name="Valeeva L.R."/>
            <person name="Shakirov E.V."/>
            <person name="Shippen D.E."/>
            <person name="Wei W.L."/>
            <person name="Yagura M."/>
            <person name="Yamaoka S."/>
            <person name="Yamato K.T."/>
            <person name="Liu C."/>
            <person name="Berger F."/>
        </authorList>
    </citation>
    <scope>NUCLEOTIDE SEQUENCE [LARGE SCALE GENOMIC DNA]</scope>
    <source>
        <strain evidence="5">Tak-1</strain>
    </source>
</reference>
<dbReference type="Gene3D" id="2.120.10.80">
    <property type="entry name" value="Kelch-type beta propeller"/>
    <property type="match status" value="1"/>
</dbReference>
<dbReference type="Proteomes" id="UP001162541">
    <property type="component" value="Chromosome 5"/>
</dbReference>
<feature type="compositionally biased region" description="Polar residues" evidence="1">
    <location>
        <begin position="14"/>
        <end position="26"/>
    </location>
</feature>
<organism evidence="3 4">
    <name type="scientific">Marchantia polymorpha subsp. ruderalis</name>
    <dbReference type="NCBI Taxonomy" id="1480154"/>
    <lineage>
        <taxon>Eukaryota</taxon>
        <taxon>Viridiplantae</taxon>
        <taxon>Streptophyta</taxon>
        <taxon>Embryophyta</taxon>
        <taxon>Marchantiophyta</taxon>
        <taxon>Marchantiopsida</taxon>
        <taxon>Marchantiidae</taxon>
        <taxon>Marchantiales</taxon>
        <taxon>Marchantiaceae</taxon>
        <taxon>Marchantia</taxon>
    </lineage>
</organism>
<gene>
    <name evidence="3" type="ORF">AXG93_374s1130</name>
    <name evidence="2" type="ORF">Mp_5g18250</name>
</gene>
<reference evidence="2" key="2">
    <citation type="journal article" date="2019" name="Curr. Biol.">
        <title>Chromatin organization in early land plants reveals an ancestral association between H3K27me3, transposons, and constitutive heterochromatin.</title>
        <authorList>
            <person name="Montgomery S.A."/>
            <person name="Tanizawa Y."/>
            <person name="Galik B."/>
            <person name="Wang N."/>
            <person name="Ito T."/>
            <person name="Mochizuki T."/>
            <person name="Akimcheva S."/>
            <person name="Bowman J."/>
            <person name="Cognat V."/>
            <person name="Drouard L."/>
            <person name="Ekker H."/>
            <person name="Houng S."/>
            <person name="Kohchi T."/>
            <person name="Lin S."/>
            <person name="Liu L.D."/>
            <person name="Nakamura Y."/>
            <person name="Valeeva L.R."/>
            <person name="Shakirov E.V."/>
            <person name="Shippen D.E."/>
            <person name="Wei W."/>
            <person name="Yagura M."/>
            <person name="Yamaoka S."/>
            <person name="Yamato K.T."/>
            <person name="Liu C."/>
            <person name="Berger F."/>
        </authorList>
    </citation>
    <scope>NUCLEOTIDE SEQUENCE [LARGE SCALE GENOMIC DNA]</scope>
    <source>
        <strain evidence="2">Tak-1</strain>
    </source>
</reference>
<feature type="region of interest" description="Disordered" evidence="1">
    <location>
        <begin position="1"/>
        <end position="26"/>
    </location>
</feature>
<name>A0A176WKL0_MARPO</name>
<evidence type="ECO:0000313" key="4">
    <source>
        <dbReference type="Proteomes" id="UP000077202"/>
    </source>
</evidence>
<protein>
    <recommendedName>
        <fullName evidence="6">F-box domain-containing protein</fullName>
    </recommendedName>
</protein>
<dbReference type="SUPFAM" id="SSF81383">
    <property type="entry name" value="F-box domain"/>
    <property type="match status" value="1"/>
</dbReference>
<dbReference type="EMBL" id="AP019870">
    <property type="protein sequence ID" value="BBN12223.1"/>
    <property type="molecule type" value="Genomic_DNA"/>
</dbReference>
<dbReference type="InterPro" id="IPR050796">
    <property type="entry name" value="SCF_F-box_component"/>
</dbReference>
<reference evidence="3 4" key="1">
    <citation type="submission" date="2016-03" db="EMBL/GenBank/DDBJ databases">
        <title>Mechanisms controlling the formation of the plant cell surface in tip-growing cells are functionally conserved among land plants.</title>
        <authorList>
            <person name="Honkanen S."/>
            <person name="Jones V.A."/>
            <person name="Morieri G."/>
            <person name="Champion C."/>
            <person name="Hetherington A.J."/>
            <person name="Kelly S."/>
            <person name="Saint-Marcoux D."/>
            <person name="Proust H."/>
            <person name="Prescott H."/>
            <person name="Dolan L."/>
        </authorList>
    </citation>
    <scope>NUCLEOTIDE SEQUENCE [LARGE SCALE GENOMIC DNA]</scope>
    <source>
        <strain evidence="4">cv. Tak-1 and cv. Tak-2</strain>
        <tissue evidence="3">Whole gametophyte</tissue>
    </source>
</reference>
<evidence type="ECO:0008006" key="6">
    <source>
        <dbReference type="Google" id="ProtNLM"/>
    </source>
</evidence>
<dbReference type="EMBL" id="LVLJ01000731">
    <property type="protein sequence ID" value="OAE32786.1"/>
    <property type="molecule type" value="Genomic_DNA"/>
</dbReference>
<evidence type="ECO:0000313" key="5">
    <source>
        <dbReference type="Proteomes" id="UP001162541"/>
    </source>
</evidence>
<dbReference type="InterPro" id="IPR036047">
    <property type="entry name" value="F-box-like_dom_sf"/>
</dbReference>
<dbReference type="AlphaFoldDB" id="A0A176WKL0"/>
<dbReference type="Proteomes" id="UP000077202">
    <property type="component" value="Unassembled WGS sequence"/>
</dbReference>